<name>A0A5S3WUJ3_9GAMM</name>
<accession>A0A5S3WUJ3</accession>
<dbReference type="OrthoDB" id="5895809at2"/>
<comment type="caution">
    <text evidence="1">The sequence shown here is derived from an EMBL/GenBank/DDBJ whole genome shotgun (WGS) entry which is preliminary data.</text>
</comment>
<protein>
    <submittedName>
        <fullName evidence="1">Uncharacterized protein</fullName>
    </submittedName>
</protein>
<evidence type="ECO:0000313" key="1">
    <source>
        <dbReference type="EMBL" id="TMP32030.1"/>
    </source>
</evidence>
<sequence length="61" mass="7301">MTKNQRYEQKMKSQGLVKRTVWIPESQEIEIKQMIEFMIKNPGHIPAQVRNIKTGRFKKID</sequence>
<dbReference type="Proteomes" id="UP000310249">
    <property type="component" value="Unassembled WGS sequence"/>
</dbReference>
<evidence type="ECO:0000313" key="2">
    <source>
        <dbReference type="Proteomes" id="UP000310249"/>
    </source>
</evidence>
<dbReference type="EMBL" id="PNCI01000007">
    <property type="protein sequence ID" value="TMP32030.1"/>
    <property type="molecule type" value="Genomic_DNA"/>
</dbReference>
<reference evidence="1 2" key="1">
    <citation type="submission" date="2018-01" db="EMBL/GenBank/DDBJ databases">
        <authorList>
            <person name="Paulsen S."/>
            <person name="Gram L.K."/>
        </authorList>
    </citation>
    <scope>NUCLEOTIDE SEQUENCE [LARGE SCALE GENOMIC DNA]</scope>
    <source>
        <strain evidence="1 2">S2676</strain>
    </source>
</reference>
<proteinExistence type="predicted"/>
<gene>
    <name evidence="1" type="ORF">CWB99_03025</name>
</gene>
<reference evidence="2" key="2">
    <citation type="submission" date="2019-06" db="EMBL/GenBank/DDBJ databases">
        <title>Co-occurence of chitin degradation, pigmentation and bioactivity in marine Pseudoalteromonas.</title>
        <authorList>
            <person name="Sonnenschein E.C."/>
            <person name="Bech P.K."/>
        </authorList>
    </citation>
    <scope>NUCLEOTIDE SEQUENCE [LARGE SCALE GENOMIC DNA]</scope>
    <source>
        <strain evidence="2">S2676</strain>
    </source>
</reference>
<organism evidence="1 2">
    <name type="scientific">Pseudoalteromonas rubra</name>
    <dbReference type="NCBI Taxonomy" id="43658"/>
    <lineage>
        <taxon>Bacteria</taxon>
        <taxon>Pseudomonadati</taxon>
        <taxon>Pseudomonadota</taxon>
        <taxon>Gammaproteobacteria</taxon>
        <taxon>Alteromonadales</taxon>
        <taxon>Pseudoalteromonadaceae</taxon>
        <taxon>Pseudoalteromonas</taxon>
    </lineage>
</organism>
<dbReference type="AlphaFoldDB" id="A0A5S3WUJ3"/>